<dbReference type="Gene3D" id="2.60.120.430">
    <property type="entry name" value="Galactose-binding lectin"/>
    <property type="match status" value="2"/>
</dbReference>
<keyword evidence="3" id="KW-1185">Reference proteome</keyword>
<dbReference type="InterPro" id="IPR008979">
    <property type="entry name" value="Galactose-bd-like_sf"/>
</dbReference>
<gene>
    <name evidence="2" type="ORF">RZN69_16870</name>
</gene>
<dbReference type="Proteomes" id="UP001304300">
    <property type="component" value="Chromosome"/>
</dbReference>
<dbReference type="Pfam" id="PF22352">
    <property type="entry name" value="K319L-like_PKD"/>
    <property type="match status" value="2"/>
</dbReference>
<dbReference type="AlphaFoldDB" id="A0AAQ3LDU9"/>
<dbReference type="InterPro" id="IPR022409">
    <property type="entry name" value="PKD/Chitinase_dom"/>
</dbReference>
<dbReference type="PANTHER" id="PTHR46182:SF2">
    <property type="entry name" value="FI19480P1"/>
    <property type="match status" value="1"/>
</dbReference>
<dbReference type="SUPFAM" id="SSF49299">
    <property type="entry name" value="PKD domain"/>
    <property type="match status" value="2"/>
</dbReference>
<dbReference type="PANTHER" id="PTHR46182">
    <property type="entry name" value="FI19480P1"/>
    <property type="match status" value="1"/>
</dbReference>
<feature type="domain" description="PKD/Chitinase" evidence="1">
    <location>
        <begin position="957"/>
        <end position="1041"/>
    </location>
</feature>
<protein>
    <recommendedName>
        <fullName evidence="1">PKD/Chitinase domain-containing protein</fullName>
    </recommendedName>
</protein>
<accession>A0AAQ3LDU9</accession>
<reference evidence="2 3" key="1">
    <citation type="submission" date="2023-10" db="EMBL/GenBank/DDBJ databases">
        <title>Rubellicoccus peritrichatus gen. nov., sp. nov., isolated from an algae of coral reef tank.</title>
        <authorList>
            <person name="Luo J."/>
        </authorList>
    </citation>
    <scope>NUCLEOTIDE SEQUENCE [LARGE SCALE GENOMIC DNA]</scope>
    <source>
        <strain evidence="2 3">CR14</strain>
    </source>
</reference>
<dbReference type="InterPro" id="IPR035986">
    <property type="entry name" value="PKD_dom_sf"/>
</dbReference>
<dbReference type="GO" id="GO:0031410">
    <property type="term" value="C:cytoplasmic vesicle"/>
    <property type="evidence" value="ECO:0007669"/>
    <property type="project" value="TreeGrafter"/>
</dbReference>
<dbReference type="Gene3D" id="3.20.20.80">
    <property type="entry name" value="Glycosidases"/>
    <property type="match status" value="1"/>
</dbReference>
<dbReference type="GO" id="GO:0016020">
    <property type="term" value="C:membrane"/>
    <property type="evidence" value="ECO:0007669"/>
    <property type="project" value="TreeGrafter"/>
</dbReference>
<dbReference type="Gene3D" id="2.60.40.10">
    <property type="entry name" value="Immunoglobulins"/>
    <property type="match status" value="2"/>
</dbReference>
<dbReference type="CDD" id="cd04080">
    <property type="entry name" value="CBM6_cellulase-like"/>
    <property type="match status" value="1"/>
</dbReference>
<proteinExistence type="predicted"/>
<evidence type="ECO:0000259" key="1">
    <source>
        <dbReference type="SMART" id="SM00089"/>
    </source>
</evidence>
<dbReference type="EMBL" id="CP136920">
    <property type="protein sequence ID" value="WOO40294.1"/>
    <property type="molecule type" value="Genomic_DNA"/>
</dbReference>
<feature type="domain" description="PKD/Chitinase" evidence="1">
    <location>
        <begin position="530"/>
        <end position="613"/>
    </location>
</feature>
<name>A0AAQ3LDU9_9BACT</name>
<dbReference type="KEGG" id="puo:RZN69_16870"/>
<dbReference type="SUPFAM" id="SSF51445">
    <property type="entry name" value="(Trans)glycosidases"/>
    <property type="match status" value="1"/>
</dbReference>
<dbReference type="RefSeq" id="WP_317832470.1">
    <property type="nucleotide sequence ID" value="NZ_CP136920.1"/>
</dbReference>
<dbReference type="Gene3D" id="2.60.120.260">
    <property type="entry name" value="Galactose-binding domain-like"/>
    <property type="match status" value="1"/>
</dbReference>
<organism evidence="2 3">
    <name type="scientific">Rubellicoccus peritrichatus</name>
    <dbReference type="NCBI Taxonomy" id="3080537"/>
    <lineage>
        <taxon>Bacteria</taxon>
        <taxon>Pseudomonadati</taxon>
        <taxon>Verrucomicrobiota</taxon>
        <taxon>Opitutia</taxon>
        <taxon>Puniceicoccales</taxon>
        <taxon>Cerasicoccaceae</taxon>
        <taxon>Rubellicoccus</taxon>
    </lineage>
</organism>
<dbReference type="InterPro" id="IPR013783">
    <property type="entry name" value="Ig-like_fold"/>
</dbReference>
<sequence length="1215" mass="135535">MVANIRIINAYTDYSGTMNDFMGINIQVPYYQYRYLAENPDFDLSQSFKWVRNYMLWAALEPQNDLYKFNDFKEIPLRRYDDYYRRLNEDGQNIVTTLITVPNQEHVERDSFYRDIVPWFTGDRRFPAEGSGFDANDYRERAEFLAQLTARYGPTGGLSETKLETNDKVQGLDYVRYFEGANEPNQKTNDVIWPDAAYAVWMNAAFDGRGVIRDGGLPIAGSKQGDPNVNHLMAGLVDNGVDLGFLDHTFLAAGRQTFDAINIHAYFRNKFFGDPIEKFGVSPEFYILESGKDELQKTLDWRDRNTPGTPVWLTEFGWDTHLSGAGLHSETYAPEPSQGNYIMRTFPLLKKLGFEKAFVYYDFDPLRYGTAMSTSIHMSSGLITHKHNSIPHRRKPGFFYMTAMSAAIGEYTFDGAHIFGEGTPELYAYVFSKSPTDKVVMMWCRERDAQIDNGTTIANYEFAVPFVEGCEQIVPADQVLGGISTILSVSQAGEIGASVAIDQLSEKPLFLKFTGSQILNFNIVPEVRLDSDQELILPIPQYTLSSVSSDEDGTIVSYRWTQLSGPEVPMSATNAADLVLSNLIAGNYEFMLQVTDNDGATARDRIKIIVSNRQPYLGARLQIPGVIEAEAYDLGGEGIAYHDTSPGRQGNNTQYRPIDDVDVRFIGDAANPSGFQITDLAQGEWLKYSVNVAESGLYTLEALINRGNAANSAPVKRLSFEINDVALAGVIRPEYNPNGFQSYMGEGPFYLEAGDHSLKLTFINAVYEIDKFIITPFVPTFTGGNYFRFDNASANWHELRIFYDVIQGGEIDVLSGGNTHLDLYITNLDISLIPDWSRVRLAIYDINNNYGQVSIGDYLTNIGENWTLISIPLVDFTDGTNLDLQHLKSINLRSARAGSFKIGLDELTFNGGATPFVWLGDSHENNPTSSSSIVMSIVSDGGAGGSFYDEPPFVDASPDKLVRPTVSTHTFNGNAYDINGTITNYEWIQMSGPDLISSSDSSSPILTIDFDTFGTYVFRLYAWDDAGQRGEDDVILVYEDTGGYLEIDHTEETNSFFKMLYAIDGSKFPLNALGSSNQPNTTMEIHLKRFDLSTQIDWNKFQIILKSTKSNSFLTITLGNYIVESVNDSWVKVSIPLSSLTLPVGFDFSYLYLMRINSIKAGPFNDLGIDEIQFTGGSHPAVFYGDDHSSVILSDIPFEMPAVLQLANGAKDTAP</sequence>
<dbReference type="InterPro" id="IPR017853">
    <property type="entry name" value="GH"/>
</dbReference>
<dbReference type="SUPFAM" id="SSF49785">
    <property type="entry name" value="Galactose-binding domain-like"/>
    <property type="match status" value="1"/>
</dbReference>
<dbReference type="InterPro" id="IPR029865">
    <property type="entry name" value="KIAA0319-like"/>
</dbReference>
<evidence type="ECO:0000313" key="3">
    <source>
        <dbReference type="Proteomes" id="UP001304300"/>
    </source>
</evidence>
<dbReference type="SMART" id="SM00089">
    <property type="entry name" value="PKD"/>
    <property type="match status" value="2"/>
</dbReference>
<evidence type="ECO:0000313" key="2">
    <source>
        <dbReference type="EMBL" id="WOO40294.1"/>
    </source>
</evidence>